<dbReference type="KEGG" id="maes:Ga0123461_1954"/>
<dbReference type="Proteomes" id="UP000231701">
    <property type="component" value="Chromosome"/>
</dbReference>
<reference evidence="2 3" key="1">
    <citation type="submission" date="2016-12" db="EMBL/GenBank/DDBJ databases">
        <title>Isolation and genomic insights into novel planktonic Zetaproteobacteria from stratified waters of the Chesapeake Bay.</title>
        <authorList>
            <person name="McAllister S.M."/>
            <person name="Kato S."/>
            <person name="Chan C.S."/>
            <person name="Chiu B.K."/>
            <person name="Field E.K."/>
        </authorList>
    </citation>
    <scope>NUCLEOTIDE SEQUENCE [LARGE SCALE GENOMIC DNA]</scope>
    <source>
        <strain evidence="2 3">CP-5</strain>
    </source>
</reference>
<evidence type="ECO:0008006" key="4">
    <source>
        <dbReference type="Google" id="ProtNLM"/>
    </source>
</evidence>
<proteinExistence type="predicted"/>
<evidence type="ECO:0000313" key="2">
    <source>
        <dbReference type="EMBL" id="ATX80360.1"/>
    </source>
</evidence>
<feature type="chain" id="PRO_5014946785" description="Outer membrane protein beta-barrel domain-containing protein" evidence="1">
    <location>
        <begin position="24"/>
        <end position="47"/>
    </location>
</feature>
<keyword evidence="1" id="KW-0732">Signal</keyword>
<evidence type="ECO:0000313" key="3">
    <source>
        <dbReference type="Proteomes" id="UP000231701"/>
    </source>
</evidence>
<sequence>MKKMIATAVVGMGIVGAVTTAQAENLNFYTGLGLGAISVDYKAVGID</sequence>
<organism evidence="2 3">
    <name type="scientific">Mariprofundus aestuarium</name>
    <dbReference type="NCBI Taxonomy" id="1921086"/>
    <lineage>
        <taxon>Bacteria</taxon>
        <taxon>Pseudomonadati</taxon>
        <taxon>Pseudomonadota</taxon>
        <taxon>Candidatius Mariprofundia</taxon>
        <taxon>Mariprofundales</taxon>
        <taxon>Mariprofundaceae</taxon>
        <taxon>Mariprofundus</taxon>
    </lineage>
</organism>
<evidence type="ECO:0000256" key="1">
    <source>
        <dbReference type="SAM" id="SignalP"/>
    </source>
</evidence>
<accession>A0A2K8KZA9</accession>
<keyword evidence="3" id="KW-1185">Reference proteome</keyword>
<protein>
    <recommendedName>
        <fullName evidence="4">Outer membrane protein beta-barrel domain-containing protein</fullName>
    </recommendedName>
</protein>
<dbReference type="EMBL" id="CP018799">
    <property type="protein sequence ID" value="ATX80360.1"/>
    <property type="molecule type" value="Genomic_DNA"/>
</dbReference>
<gene>
    <name evidence="2" type="ORF">Ga0123461_1954</name>
</gene>
<feature type="signal peptide" evidence="1">
    <location>
        <begin position="1"/>
        <end position="23"/>
    </location>
</feature>
<name>A0A2K8KZA9_MARES</name>
<dbReference type="AlphaFoldDB" id="A0A2K8KZA9"/>
<dbReference type="RefSeq" id="WP_232710132.1">
    <property type="nucleotide sequence ID" value="NZ_CP018799.1"/>
</dbReference>